<proteinExistence type="predicted"/>
<dbReference type="RefSeq" id="WP_345363413.1">
    <property type="nucleotide sequence ID" value="NZ_BAABHJ010000027.1"/>
</dbReference>
<gene>
    <name evidence="2" type="ORF">GCM10023195_66250</name>
</gene>
<sequence>MARVEETASSDGSRESRRTGVPTSEAAKVQRDLGAGGGSTVVTPEYDANGKFAGTHTVTTRR</sequence>
<accession>A0ABP8TUF6</accession>
<evidence type="ECO:0000313" key="2">
    <source>
        <dbReference type="EMBL" id="GAA4615088.1"/>
    </source>
</evidence>
<keyword evidence="3" id="KW-1185">Reference proteome</keyword>
<organism evidence="2 3">
    <name type="scientific">Actinoallomurus liliacearum</name>
    <dbReference type="NCBI Taxonomy" id="1080073"/>
    <lineage>
        <taxon>Bacteria</taxon>
        <taxon>Bacillati</taxon>
        <taxon>Actinomycetota</taxon>
        <taxon>Actinomycetes</taxon>
        <taxon>Streptosporangiales</taxon>
        <taxon>Thermomonosporaceae</taxon>
        <taxon>Actinoallomurus</taxon>
    </lineage>
</organism>
<comment type="caution">
    <text evidence="2">The sequence shown here is derived from an EMBL/GenBank/DDBJ whole genome shotgun (WGS) entry which is preliminary data.</text>
</comment>
<reference evidence="3" key="1">
    <citation type="journal article" date="2019" name="Int. J. Syst. Evol. Microbiol.">
        <title>The Global Catalogue of Microorganisms (GCM) 10K type strain sequencing project: providing services to taxonomists for standard genome sequencing and annotation.</title>
        <authorList>
            <consortium name="The Broad Institute Genomics Platform"/>
            <consortium name="The Broad Institute Genome Sequencing Center for Infectious Disease"/>
            <person name="Wu L."/>
            <person name="Ma J."/>
        </authorList>
    </citation>
    <scope>NUCLEOTIDE SEQUENCE [LARGE SCALE GENOMIC DNA]</scope>
    <source>
        <strain evidence="3">JCM 17938</strain>
    </source>
</reference>
<dbReference type="Proteomes" id="UP001500212">
    <property type="component" value="Unassembled WGS sequence"/>
</dbReference>
<name>A0ABP8TUF6_9ACTN</name>
<feature type="compositionally biased region" description="Basic and acidic residues" evidence="1">
    <location>
        <begin position="1"/>
        <end position="18"/>
    </location>
</feature>
<feature type="region of interest" description="Disordered" evidence="1">
    <location>
        <begin position="1"/>
        <end position="62"/>
    </location>
</feature>
<dbReference type="EMBL" id="BAABHJ010000027">
    <property type="protein sequence ID" value="GAA4615088.1"/>
    <property type="molecule type" value="Genomic_DNA"/>
</dbReference>
<evidence type="ECO:0000256" key="1">
    <source>
        <dbReference type="SAM" id="MobiDB-lite"/>
    </source>
</evidence>
<protein>
    <submittedName>
        <fullName evidence="2">Uncharacterized protein</fullName>
    </submittedName>
</protein>
<evidence type="ECO:0000313" key="3">
    <source>
        <dbReference type="Proteomes" id="UP001500212"/>
    </source>
</evidence>